<sequence length="498" mass="51615">MTLEQLYTTLLAGGLVLLAAILATRAAARFGLPALLLFLALGLVIGEDGLGLHFDDAQLAQDLGTAALAVILVEGGLTTRWSDVKPLLAPSGLLATAGVAVSVVVTAAGAHLLIGLPWQASLLLGAVVSSTDAAAVFSVLRTLPVPRRVSGMLEAESGFNDAPTVILVLLFSTVPLEFHPLEVAGDVLYELGAGAVIGLLVGRAGAWVLHRVALPASGLYPVAMFGLGVVAFAASGAVDASGFLAAFLSGLVLANSGLPHRASVRSFAEGLGWLAQIGLFVLLGLLITPHELLPELLPALVVGLVLLLVARPLSVLVSLLPFRVPLREQAFVSWAGLRGAVPIVLATFPVVAGVPGSDRVLNVVFVLVAVFTLVQGPGLLGLARALGLVRADAAREIQVEVAPLDVLDAELLTVSVPPGSQLHYVMLRELRLPDPSAITLIIRGGTSFVPEPGTRLRTGDDLLIMTTAGARTATEHRLRAVSRRGRMAHWFGEDGAPD</sequence>
<keyword evidence="2" id="KW-0813">Transport</keyword>
<dbReference type="InterPro" id="IPR038770">
    <property type="entry name" value="Na+/solute_symporter_sf"/>
</dbReference>
<evidence type="ECO:0000256" key="5">
    <source>
        <dbReference type="ARBA" id="ARBA00022692"/>
    </source>
</evidence>
<feature type="transmembrane region" description="Helical" evidence="9">
    <location>
        <begin position="187"/>
        <end position="209"/>
    </location>
</feature>
<evidence type="ECO:0000259" key="10">
    <source>
        <dbReference type="PROSITE" id="PS51202"/>
    </source>
</evidence>
<feature type="domain" description="RCK C-terminal" evidence="10">
    <location>
        <begin position="399"/>
        <end position="481"/>
    </location>
</feature>
<comment type="subcellular location">
    <subcellularLocation>
        <location evidence="1">Cell membrane</location>
        <topology evidence="1">Multi-pass membrane protein</topology>
    </subcellularLocation>
</comment>
<feature type="transmembrane region" description="Helical" evidence="9">
    <location>
        <begin position="30"/>
        <end position="51"/>
    </location>
</feature>
<name>A0ABP6RKT9_9PSEU</name>
<feature type="transmembrane region" description="Helical" evidence="9">
    <location>
        <begin position="270"/>
        <end position="290"/>
    </location>
</feature>
<keyword evidence="6 9" id="KW-1133">Transmembrane helix</keyword>
<dbReference type="InterPro" id="IPR006153">
    <property type="entry name" value="Cation/H_exchanger_TM"/>
</dbReference>
<dbReference type="Pfam" id="PF02080">
    <property type="entry name" value="TrkA_C"/>
    <property type="match status" value="1"/>
</dbReference>
<dbReference type="SUPFAM" id="SSF116726">
    <property type="entry name" value="TrkA C-terminal domain-like"/>
    <property type="match status" value="1"/>
</dbReference>
<keyword evidence="4" id="KW-1003">Cell membrane</keyword>
<organism evidence="11 12">
    <name type="scientific">Saccharopolyspora gregorii</name>
    <dbReference type="NCBI Taxonomy" id="33914"/>
    <lineage>
        <taxon>Bacteria</taxon>
        <taxon>Bacillati</taxon>
        <taxon>Actinomycetota</taxon>
        <taxon>Actinomycetes</taxon>
        <taxon>Pseudonocardiales</taxon>
        <taxon>Pseudonocardiaceae</taxon>
        <taxon>Saccharopolyspora</taxon>
    </lineage>
</organism>
<dbReference type="NCBIfam" id="NF003716">
    <property type="entry name" value="PRK05326.1-3"/>
    <property type="match status" value="1"/>
</dbReference>
<dbReference type="InterPro" id="IPR036721">
    <property type="entry name" value="RCK_C_sf"/>
</dbReference>
<evidence type="ECO:0000313" key="12">
    <source>
        <dbReference type="Proteomes" id="UP001500483"/>
    </source>
</evidence>
<keyword evidence="8 9" id="KW-0472">Membrane</keyword>
<gene>
    <name evidence="11" type="ORF">GCM10020366_15290</name>
</gene>
<keyword evidence="12" id="KW-1185">Reference proteome</keyword>
<keyword evidence="5 9" id="KW-0812">Transmembrane</keyword>
<dbReference type="PROSITE" id="PS51202">
    <property type="entry name" value="RCK_C"/>
    <property type="match status" value="1"/>
</dbReference>
<feature type="transmembrane region" description="Helical" evidence="9">
    <location>
        <begin position="296"/>
        <end position="319"/>
    </location>
</feature>
<feature type="transmembrane region" description="Helical" evidence="9">
    <location>
        <begin position="120"/>
        <end position="140"/>
    </location>
</feature>
<dbReference type="EMBL" id="BAAAYK010000038">
    <property type="protein sequence ID" value="GAA3355388.1"/>
    <property type="molecule type" value="Genomic_DNA"/>
</dbReference>
<reference evidence="12" key="1">
    <citation type="journal article" date="2019" name="Int. J. Syst. Evol. Microbiol.">
        <title>The Global Catalogue of Microorganisms (GCM) 10K type strain sequencing project: providing services to taxonomists for standard genome sequencing and annotation.</title>
        <authorList>
            <consortium name="The Broad Institute Genomics Platform"/>
            <consortium name="The Broad Institute Genome Sequencing Center for Infectious Disease"/>
            <person name="Wu L."/>
            <person name="Ma J."/>
        </authorList>
    </citation>
    <scope>NUCLEOTIDE SEQUENCE [LARGE SCALE GENOMIC DNA]</scope>
    <source>
        <strain evidence="12">JCM 9687</strain>
    </source>
</reference>
<feature type="transmembrane region" description="Helical" evidence="9">
    <location>
        <begin position="360"/>
        <end position="382"/>
    </location>
</feature>
<feature type="transmembrane region" description="Helical" evidence="9">
    <location>
        <begin position="6"/>
        <end position="23"/>
    </location>
</feature>
<evidence type="ECO:0000313" key="11">
    <source>
        <dbReference type="EMBL" id="GAA3355388.1"/>
    </source>
</evidence>
<evidence type="ECO:0000256" key="9">
    <source>
        <dbReference type="SAM" id="Phobius"/>
    </source>
</evidence>
<feature type="transmembrane region" description="Helical" evidence="9">
    <location>
        <begin position="216"/>
        <end position="234"/>
    </location>
</feature>
<dbReference type="NCBIfam" id="NF003715">
    <property type="entry name" value="PRK05326.1-2"/>
    <property type="match status" value="1"/>
</dbReference>
<evidence type="ECO:0000256" key="3">
    <source>
        <dbReference type="ARBA" id="ARBA00022449"/>
    </source>
</evidence>
<evidence type="ECO:0000256" key="1">
    <source>
        <dbReference type="ARBA" id="ARBA00004651"/>
    </source>
</evidence>
<dbReference type="InterPro" id="IPR006037">
    <property type="entry name" value="RCK_C"/>
</dbReference>
<accession>A0ABP6RKT9</accession>
<evidence type="ECO:0000256" key="2">
    <source>
        <dbReference type="ARBA" id="ARBA00022448"/>
    </source>
</evidence>
<dbReference type="Gene3D" id="1.20.1530.20">
    <property type="match status" value="1"/>
</dbReference>
<proteinExistence type="predicted"/>
<feature type="transmembrane region" description="Helical" evidence="9">
    <location>
        <begin position="331"/>
        <end position="354"/>
    </location>
</feature>
<dbReference type="PANTHER" id="PTHR32507:SF7">
    <property type="entry name" value="K(+)_H(+) ANTIPORTER NHAP2"/>
    <property type="match status" value="1"/>
</dbReference>
<evidence type="ECO:0000256" key="8">
    <source>
        <dbReference type="ARBA" id="ARBA00023136"/>
    </source>
</evidence>
<evidence type="ECO:0000256" key="6">
    <source>
        <dbReference type="ARBA" id="ARBA00022989"/>
    </source>
</evidence>
<dbReference type="Proteomes" id="UP001500483">
    <property type="component" value="Unassembled WGS sequence"/>
</dbReference>
<dbReference type="Gene3D" id="3.30.70.1450">
    <property type="entry name" value="Regulator of K+ conductance, C-terminal domain"/>
    <property type="match status" value="1"/>
</dbReference>
<feature type="transmembrane region" description="Helical" evidence="9">
    <location>
        <begin position="93"/>
        <end position="114"/>
    </location>
</feature>
<feature type="transmembrane region" description="Helical" evidence="9">
    <location>
        <begin position="240"/>
        <end position="258"/>
    </location>
</feature>
<comment type="caution">
    <text evidence="11">The sequence shown here is derived from an EMBL/GenBank/DDBJ whole genome shotgun (WGS) entry which is preliminary data.</text>
</comment>
<keyword evidence="7" id="KW-0406">Ion transport</keyword>
<keyword evidence="3" id="KW-0050">Antiport</keyword>
<dbReference type="Pfam" id="PF00999">
    <property type="entry name" value="Na_H_Exchanger"/>
    <property type="match status" value="1"/>
</dbReference>
<evidence type="ECO:0000256" key="7">
    <source>
        <dbReference type="ARBA" id="ARBA00023065"/>
    </source>
</evidence>
<evidence type="ECO:0000256" key="4">
    <source>
        <dbReference type="ARBA" id="ARBA00022475"/>
    </source>
</evidence>
<dbReference type="PANTHER" id="PTHR32507">
    <property type="entry name" value="NA(+)/H(+) ANTIPORTER 1"/>
    <property type="match status" value="1"/>
</dbReference>
<protein>
    <submittedName>
        <fullName evidence="11">Potassium/proton antiporter</fullName>
    </submittedName>
</protein>